<feature type="transmembrane region" description="Helical" evidence="8">
    <location>
        <begin position="321"/>
        <end position="341"/>
    </location>
</feature>
<evidence type="ECO:0000256" key="6">
    <source>
        <dbReference type="ARBA" id="ARBA00023136"/>
    </source>
</evidence>
<feature type="transmembrane region" description="Helical" evidence="8">
    <location>
        <begin position="121"/>
        <end position="140"/>
    </location>
</feature>
<keyword evidence="4 8" id="KW-0812">Transmembrane</keyword>
<dbReference type="PANTHER" id="PTHR48022:SF78">
    <property type="entry name" value="MONOSACCHARIDE TRANSPORTER, PUTATIVE (AFU_ORTHOLOGUE AFUA_2G02110)-RELATED"/>
    <property type="match status" value="1"/>
</dbReference>
<keyword evidence="12" id="KW-1185">Reference proteome</keyword>
<dbReference type="PANTHER" id="PTHR48022">
    <property type="entry name" value="PLASTIDIC GLUCOSE TRANSPORTER 4"/>
    <property type="match status" value="1"/>
</dbReference>
<evidence type="ECO:0000256" key="3">
    <source>
        <dbReference type="ARBA" id="ARBA00022448"/>
    </source>
</evidence>
<dbReference type="GO" id="GO:0016020">
    <property type="term" value="C:membrane"/>
    <property type="evidence" value="ECO:0007669"/>
    <property type="project" value="UniProtKB-SubCell"/>
</dbReference>
<feature type="transmembrane region" description="Helical" evidence="8">
    <location>
        <begin position="348"/>
        <end position="367"/>
    </location>
</feature>
<dbReference type="Pfam" id="PF00083">
    <property type="entry name" value="Sugar_tr"/>
    <property type="match status" value="1"/>
</dbReference>
<keyword evidence="6 8" id="KW-0472">Membrane</keyword>
<feature type="transmembrane region" description="Helical" evidence="8">
    <location>
        <begin position="282"/>
        <end position="309"/>
    </location>
</feature>
<dbReference type="InterPro" id="IPR003663">
    <property type="entry name" value="Sugar/inositol_transpt"/>
</dbReference>
<evidence type="ECO:0000256" key="8">
    <source>
        <dbReference type="SAM" id="Phobius"/>
    </source>
</evidence>
<evidence type="ECO:0000256" key="5">
    <source>
        <dbReference type="ARBA" id="ARBA00022989"/>
    </source>
</evidence>
<evidence type="ECO:0000313" key="11">
    <source>
        <dbReference type="EMBL" id="KAF7165961.1"/>
    </source>
</evidence>
<dbReference type="EMBL" id="JACBAD010002114">
    <property type="protein sequence ID" value="KAF7115494.1"/>
    <property type="molecule type" value="Genomic_DNA"/>
</dbReference>
<dbReference type="InterPro" id="IPR036259">
    <property type="entry name" value="MFS_trans_sf"/>
</dbReference>
<feature type="transmembrane region" description="Helical" evidence="8">
    <location>
        <begin position="65"/>
        <end position="83"/>
    </location>
</feature>
<gene>
    <name evidence="10" type="ORF">CNMCM5793_002452</name>
    <name evidence="11" type="ORF">CNMCM6106_001933</name>
</gene>
<evidence type="ECO:0000256" key="4">
    <source>
        <dbReference type="ARBA" id="ARBA00022692"/>
    </source>
</evidence>
<protein>
    <recommendedName>
        <fullName evidence="9">Major facilitator superfamily (MFS) profile domain-containing protein</fullName>
    </recommendedName>
</protein>
<evidence type="ECO:0000256" key="7">
    <source>
        <dbReference type="RuleBase" id="RU003346"/>
    </source>
</evidence>
<evidence type="ECO:0000256" key="2">
    <source>
        <dbReference type="ARBA" id="ARBA00010992"/>
    </source>
</evidence>
<dbReference type="OrthoDB" id="2544694at2759"/>
<name>A0A8H6Q2I9_9EURO</name>
<evidence type="ECO:0000256" key="1">
    <source>
        <dbReference type="ARBA" id="ARBA00004141"/>
    </source>
</evidence>
<comment type="caution">
    <text evidence="11">The sequence shown here is derived from an EMBL/GenBank/DDBJ whole genome shotgun (WGS) entry which is preliminary data.</text>
</comment>
<dbReference type="InterPro" id="IPR005828">
    <property type="entry name" value="MFS_sugar_transport-like"/>
</dbReference>
<reference evidence="11" key="1">
    <citation type="submission" date="2020-06" db="EMBL/GenBank/DDBJ databases">
        <title>Draft genome sequences of strains closely related to Aspergillus parafelis and Aspergillus hiratsukae.</title>
        <authorList>
            <person name="Dos Santos R.A.C."/>
            <person name="Rivero-Menendez O."/>
            <person name="Steenwyk J.L."/>
            <person name="Mead M.E."/>
            <person name="Goldman G.H."/>
            <person name="Alastruey-Izquierdo A."/>
            <person name="Rokas A."/>
        </authorList>
    </citation>
    <scope>NUCLEOTIDE SEQUENCE</scope>
    <source>
        <strain evidence="10">CNM-CM5793</strain>
        <strain evidence="11">CNM-CM6106</strain>
    </source>
</reference>
<evidence type="ECO:0000259" key="9">
    <source>
        <dbReference type="PROSITE" id="PS50850"/>
    </source>
</evidence>
<evidence type="ECO:0000313" key="10">
    <source>
        <dbReference type="EMBL" id="KAF7115494.1"/>
    </source>
</evidence>
<dbReference type="InterPro" id="IPR020846">
    <property type="entry name" value="MFS_dom"/>
</dbReference>
<sequence length="528" mass="58646">MAKNPIWQHMTGSQLTFWVHLITAFGIFFEGWNQGNMGFVNASPEYQRLMKLGENGVVTDHLKEGGIVAIYYMGATVGGLLGGHVADKYGRVKSVLLGCFWAVLGGSLMASAMNAPWMLCARVIAGIGVGTFINTIPVWSAEVSSAEHRGGAFGWLYVSNFAGIFCAYWTGFGLTFVKDEESTIRWRLPLAFQLVPLVIMLPLVAMLPESPRWLMKQGRREEALKIITVLRGNGDPDHEDVRREYVDIMKSIEEDKKLADFDSYWRIMTDFKKDKLHYGRRAVLAFGIQILVEIGTGIALTTIYAPTIFRQAGFGSYKAGWLSGVNGAMGILGTICATFVCDRWGRRVNLMVGSALMGSLMWVFAALSKAALEDPSKQAVYGAAASAMILLFTFTLCVFWMIVCFIYAAEIFPTTLRAKGNGFLTAGYGLGIGSGVLWFPLVVSKLGYQTFYIFGALNYLWVLVVYCFFPETAGRSLESIDLLFRSNSWFVWQNEKDYLRLVAEHDASVSAAMEEMEKTGECHEKIEI</sequence>
<dbReference type="Proteomes" id="UP000630445">
    <property type="component" value="Unassembled WGS sequence"/>
</dbReference>
<feature type="transmembrane region" description="Helical" evidence="8">
    <location>
        <begin position="451"/>
        <end position="469"/>
    </location>
</feature>
<dbReference type="AlphaFoldDB" id="A0A8H6Q2I9"/>
<feature type="transmembrane region" description="Helical" evidence="8">
    <location>
        <begin position="95"/>
        <end position="115"/>
    </location>
</feature>
<accession>A0A8H6Q2I9</accession>
<comment type="similarity">
    <text evidence="2 7">Belongs to the major facilitator superfamily. Sugar transporter (TC 2.A.1.1) family.</text>
</comment>
<keyword evidence="5 8" id="KW-1133">Transmembrane helix</keyword>
<feature type="transmembrane region" description="Helical" evidence="8">
    <location>
        <begin position="421"/>
        <end position="439"/>
    </location>
</feature>
<feature type="transmembrane region" description="Helical" evidence="8">
    <location>
        <begin position="12"/>
        <end position="29"/>
    </location>
</feature>
<dbReference type="PROSITE" id="PS50850">
    <property type="entry name" value="MFS"/>
    <property type="match status" value="1"/>
</dbReference>
<feature type="transmembrane region" description="Helical" evidence="8">
    <location>
        <begin position="379"/>
        <end position="409"/>
    </location>
</feature>
<dbReference type="Proteomes" id="UP000662466">
    <property type="component" value="Unassembled WGS sequence"/>
</dbReference>
<dbReference type="EMBL" id="JACBAF010002155">
    <property type="protein sequence ID" value="KAF7165961.1"/>
    <property type="molecule type" value="Genomic_DNA"/>
</dbReference>
<feature type="domain" description="Major facilitator superfamily (MFS) profile" evidence="9">
    <location>
        <begin position="19"/>
        <end position="473"/>
    </location>
</feature>
<dbReference type="NCBIfam" id="TIGR00879">
    <property type="entry name" value="SP"/>
    <property type="match status" value="1"/>
</dbReference>
<dbReference type="SUPFAM" id="SSF103473">
    <property type="entry name" value="MFS general substrate transporter"/>
    <property type="match status" value="1"/>
</dbReference>
<feature type="transmembrane region" description="Helical" evidence="8">
    <location>
        <begin position="190"/>
        <end position="207"/>
    </location>
</feature>
<evidence type="ECO:0000313" key="13">
    <source>
        <dbReference type="Proteomes" id="UP000662466"/>
    </source>
</evidence>
<proteinExistence type="inferred from homology"/>
<keyword evidence="3 7" id="KW-0813">Transport</keyword>
<organism evidence="11 13">
    <name type="scientific">Aspergillus hiratsukae</name>
    <dbReference type="NCBI Taxonomy" id="1194566"/>
    <lineage>
        <taxon>Eukaryota</taxon>
        <taxon>Fungi</taxon>
        <taxon>Dikarya</taxon>
        <taxon>Ascomycota</taxon>
        <taxon>Pezizomycotina</taxon>
        <taxon>Eurotiomycetes</taxon>
        <taxon>Eurotiomycetidae</taxon>
        <taxon>Eurotiales</taxon>
        <taxon>Aspergillaceae</taxon>
        <taxon>Aspergillus</taxon>
        <taxon>Aspergillus subgen. Fumigati</taxon>
    </lineage>
</organism>
<comment type="subcellular location">
    <subcellularLocation>
        <location evidence="1">Membrane</location>
        <topology evidence="1">Multi-pass membrane protein</topology>
    </subcellularLocation>
</comment>
<dbReference type="Gene3D" id="1.20.1250.20">
    <property type="entry name" value="MFS general substrate transporter like domains"/>
    <property type="match status" value="1"/>
</dbReference>
<evidence type="ECO:0000313" key="12">
    <source>
        <dbReference type="Proteomes" id="UP000630445"/>
    </source>
</evidence>
<feature type="transmembrane region" description="Helical" evidence="8">
    <location>
        <begin position="152"/>
        <end position="170"/>
    </location>
</feature>
<dbReference type="InterPro" id="IPR050360">
    <property type="entry name" value="MFS_Sugar_Transporters"/>
</dbReference>
<dbReference type="GO" id="GO:0005351">
    <property type="term" value="F:carbohydrate:proton symporter activity"/>
    <property type="evidence" value="ECO:0007669"/>
    <property type="project" value="TreeGrafter"/>
</dbReference>